<reference evidence="1" key="1">
    <citation type="submission" date="2011-10" db="EMBL/GenBank/DDBJ databases">
        <title>Provirophages and transpovirons: unique mobilome of giant viruses.</title>
        <authorList>
            <person name="Desnues C."/>
            <person name="LaScola B."/>
            <person name="Yutin N."/>
            <person name="Fournous G."/>
            <person name="Koonin E."/>
            <person name="Raoult D."/>
        </authorList>
    </citation>
    <scope>NUCLEOTIDE SEQUENCE</scope>
    <source>
        <strain evidence="1">Mv13-mv</strain>
    </source>
</reference>
<sequence length="238" mass="28348">MEKNMVVIYGYNYNCFPWRYNKDKSVYKTCGFVIKYNNDRYIISTRQKLISCSDIIAYSFNKKKDELSRHILIKIHHCIETNIIIFQVTDEDSFEIKGFDIKNFTIPNKNNEYQIIKVDLNLESIINQFNIHYYDIKYIKPTLFKKTFVPRNYMYKYKVYGNHSEDNFSGSLIIESENIVGISSIIINNIHYVVPMKFIKKIIDDYIYNSNNKFIQSGLTYLPFNYIIKEDVAIVLNN</sequence>
<protein>
    <submittedName>
        <fullName evidence="1">Uncharacterized protein</fullName>
    </submittedName>
</protein>
<accession>H2EEB3</accession>
<name>H2EEB3_9VIRU</name>
<gene>
    <name evidence="1" type="ORF">mv_R531</name>
</gene>
<evidence type="ECO:0000313" key="1">
    <source>
        <dbReference type="EMBL" id="AEX62736.1"/>
    </source>
</evidence>
<dbReference type="EMBL" id="JN885998">
    <property type="protein sequence ID" value="AEX62736.1"/>
    <property type="molecule type" value="Genomic_DNA"/>
</dbReference>
<organism evidence="1">
    <name type="scientific">Moumouvirus sp. 'Monve'</name>
    <dbReference type="NCBI Taxonomy" id="1128131"/>
    <lineage>
        <taxon>Viruses</taxon>
        <taxon>Varidnaviria</taxon>
        <taxon>Bamfordvirae</taxon>
        <taxon>Nucleocytoviricota</taxon>
        <taxon>Megaviricetes</taxon>
        <taxon>Imitervirales</taxon>
        <taxon>Mimiviridae</taxon>
        <taxon>Megamimivirinae</taxon>
        <taxon>Moumouvirus</taxon>
    </lineage>
</organism>
<proteinExistence type="predicted"/>